<dbReference type="AlphaFoldDB" id="A0AB34IM14"/>
<protein>
    <recommendedName>
        <fullName evidence="3">L-Fucosyltransferase</fullName>
    </recommendedName>
</protein>
<evidence type="ECO:0000313" key="2">
    <source>
        <dbReference type="Proteomes" id="UP001515480"/>
    </source>
</evidence>
<keyword evidence="2" id="KW-1185">Reference proteome</keyword>
<evidence type="ECO:0000313" key="1">
    <source>
        <dbReference type="EMBL" id="KAL1500270.1"/>
    </source>
</evidence>
<evidence type="ECO:0008006" key="3">
    <source>
        <dbReference type="Google" id="ProtNLM"/>
    </source>
</evidence>
<comment type="caution">
    <text evidence="1">The sequence shown here is derived from an EMBL/GenBank/DDBJ whole genome shotgun (WGS) entry which is preliminary data.</text>
</comment>
<dbReference type="Proteomes" id="UP001515480">
    <property type="component" value="Unassembled WGS sequence"/>
</dbReference>
<organism evidence="1 2">
    <name type="scientific">Prymnesium parvum</name>
    <name type="common">Toxic golden alga</name>
    <dbReference type="NCBI Taxonomy" id="97485"/>
    <lineage>
        <taxon>Eukaryota</taxon>
        <taxon>Haptista</taxon>
        <taxon>Haptophyta</taxon>
        <taxon>Prymnesiophyceae</taxon>
        <taxon>Prymnesiales</taxon>
        <taxon>Prymnesiaceae</taxon>
        <taxon>Prymnesium</taxon>
    </lineage>
</organism>
<dbReference type="EMBL" id="JBGBPQ010000023">
    <property type="protein sequence ID" value="KAL1500270.1"/>
    <property type="molecule type" value="Genomic_DNA"/>
</dbReference>
<sequence length="350" mass="39036">MDRCTDHCTACLMASRETAIFYHVHRVDGAGGTLMAMLYAMAYAAVEGMQYGGALAVCHAGGLCHRHVSHNLAVDRFISFVLGVRGFSIVHANASYGQQAALFSRIELPQDNTFSRQRIVINQLNLTRTNPLLRQTPAPFVYYSSTYFPLEQLGGNAGLDSFFSADFLSRLRGAASCRLVSRVTHFRTGKGRLVVAMHVRRGDVINFGMTKKRFTPDAYYLRLADTIKKQAPSAQFHVYSHTERAYRAASFDIFTQKGFLVHLDDDPLDVLAHLAQADVFVMAKSAFSSVAAFLNHRCVIYEPFWYGKLLHWAYASTIATAFLDCLAGRLNLPDDAKRVAFAHSEMIGRR</sequence>
<name>A0AB34IM14_PRYPA</name>
<gene>
    <name evidence="1" type="ORF">AB1Y20_012937</name>
</gene>
<proteinExistence type="predicted"/>
<reference evidence="1 2" key="1">
    <citation type="journal article" date="2024" name="Science">
        <title>Giant polyketide synthase enzymes in the biosynthesis of giant marine polyether toxins.</title>
        <authorList>
            <person name="Fallon T.R."/>
            <person name="Shende V.V."/>
            <person name="Wierzbicki I.H."/>
            <person name="Pendleton A.L."/>
            <person name="Watervoot N.F."/>
            <person name="Auber R.P."/>
            <person name="Gonzalez D.J."/>
            <person name="Wisecaver J.H."/>
            <person name="Moore B.S."/>
        </authorList>
    </citation>
    <scope>NUCLEOTIDE SEQUENCE [LARGE SCALE GENOMIC DNA]</scope>
    <source>
        <strain evidence="1 2">12B1</strain>
    </source>
</reference>
<accession>A0AB34IM14</accession>